<feature type="domain" description="Transcobalamin-like C-terminal" evidence="2">
    <location>
        <begin position="198"/>
        <end position="275"/>
    </location>
</feature>
<evidence type="ECO:0000259" key="2">
    <source>
        <dbReference type="Pfam" id="PF14478"/>
    </source>
</evidence>
<dbReference type="Gene3D" id="2.170.130.30">
    <property type="match status" value="1"/>
</dbReference>
<dbReference type="InterPro" id="IPR027954">
    <property type="entry name" value="Transcobalamin-like_C"/>
</dbReference>
<comment type="caution">
    <text evidence="3">The sequence shown here is derived from an EMBL/GenBank/DDBJ whole genome shotgun (WGS) entry which is preliminary data.</text>
</comment>
<dbReference type="eggNOG" id="COG1657">
    <property type="taxonomic scope" value="Bacteria"/>
</dbReference>
<feature type="compositionally biased region" description="Basic and acidic residues" evidence="1">
    <location>
        <begin position="95"/>
        <end position="106"/>
    </location>
</feature>
<protein>
    <recommendedName>
        <fullName evidence="2">Transcobalamin-like C-terminal domain-containing protein</fullName>
    </recommendedName>
</protein>
<evidence type="ECO:0000313" key="3">
    <source>
        <dbReference type="EMBL" id="EEX20525.1"/>
    </source>
</evidence>
<reference evidence="3" key="1">
    <citation type="submission" date="2009-09" db="EMBL/GenBank/DDBJ databases">
        <authorList>
            <person name="Weinstock G."/>
            <person name="Sodergren E."/>
            <person name="Clifton S."/>
            <person name="Fulton L."/>
            <person name="Fulton B."/>
            <person name="Courtney L."/>
            <person name="Fronick C."/>
            <person name="Harrison M."/>
            <person name="Strong C."/>
            <person name="Farmer C."/>
            <person name="Delahaunty K."/>
            <person name="Markovic C."/>
            <person name="Hall O."/>
            <person name="Minx P."/>
            <person name="Tomlinson C."/>
            <person name="Mitreva M."/>
            <person name="Nelson J."/>
            <person name="Hou S."/>
            <person name="Wollam A."/>
            <person name="Pepin K.H."/>
            <person name="Johnson M."/>
            <person name="Bhonagiri V."/>
            <person name="Nash W.E."/>
            <person name="Warren W."/>
            <person name="Chinwalla A."/>
            <person name="Mardis E.R."/>
            <person name="Wilson R.K."/>
        </authorList>
    </citation>
    <scope>NUCLEOTIDE SEQUENCE [LARGE SCALE GENOMIC DNA]</scope>
    <source>
        <strain evidence="3">DSM 20583</strain>
    </source>
</reference>
<dbReference type="KEGG" id="bhan:CGC63_04795"/>
<keyword evidence="4" id="KW-1185">Reference proteome</keyword>
<dbReference type="HOGENOM" id="CLU_073277_0_0_9"/>
<sequence>MVLLFKKENKVRRMKSREKKILVLLFIALLFIMPVTGCGTTKLDNPNQKQEKSDDWMEEEKKEETKETEETEKETPASEEEEYLDVESAEDETVDYSKYEEKKETQKQQNGAVGGVTYSDGTDKEEDQYHTQPVPEGQQKPVEPGTVDIDKDKEYTCYLSVSCSTILDNMENLTEGKESLVPKDGVIYSEREVTFYEGESVFDVLQREMKNNRIHMESSFTPKYNSAYVEGINNLYEFDCGRWSGWMYEVNGWYPNYGCSRYIVQPGDVIKWNYTCDLGRDLGQTWPE</sequence>
<dbReference type="EMBL" id="ABYU02000043">
    <property type="protein sequence ID" value="EEX20525.1"/>
    <property type="molecule type" value="Genomic_DNA"/>
</dbReference>
<feature type="compositionally biased region" description="Polar residues" evidence="1">
    <location>
        <begin position="38"/>
        <end position="48"/>
    </location>
</feature>
<feature type="region of interest" description="Disordered" evidence="1">
    <location>
        <begin position="38"/>
        <end position="148"/>
    </location>
</feature>
<evidence type="ECO:0000256" key="1">
    <source>
        <dbReference type="SAM" id="MobiDB-lite"/>
    </source>
</evidence>
<accession>C9LBL8</accession>
<organism evidence="3 4">
    <name type="scientific">Blautia hansenii DSM 20583</name>
    <dbReference type="NCBI Taxonomy" id="537007"/>
    <lineage>
        <taxon>Bacteria</taxon>
        <taxon>Bacillati</taxon>
        <taxon>Bacillota</taxon>
        <taxon>Clostridia</taxon>
        <taxon>Lachnospirales</taxon>
        <taxon>Lachnospiraceae</taxon>
        <taxon>Blautia</taxon>
    </lineage>
</organism>
<feature type="compositionally biased region" description="Basic and acidic residues" evidence="1">
    <location>
        <begin position="49"/>
        <end position="65"/>
    </location>
</feature>
<dbReference type="AlphaFoldDB" id="C9LBL8"/>
<proteinExistence type="predicted"/>
<dbReference type="Pfam" id="PF14478">
    <property type="entry name" value="DUF4430"/>
    <property type="match status" value="1"/>
</dbReference>
<gene>
    <name evidence="3" type="ORF">BLAHAN_06826</name>
</gene>
<feature type="compositionally biased region" description="Acidic residues" evidence="1">
    <location>
        <begin position="66"/>
        <end position="94"/>
    </location>
</feature>
<name>C9LBL8_BLAHA</name>
<dbReference type="STRING" id="537007.BLAHAN_06826"/>
<dbReference type="Proteomes" id="UP000003755">
    <property type="component" value="Unassembled WGS sequence"/>
</dbReference>
<evidence type="ECO:0000313" key="4">
    <source>
        <dbReference type="Proteomes" id="UP000003755"/>
    </source>
</evidence>